<accession>A0A068V7S4</accession>
<protein>
    <submittedName>
        <fullName evidence="1">Uncharacterized protein</fullName>
    </submittedName>
</protein>
<organism evidence="1 2">
    <name type="scientific">Coffea canephora</name>
    <name type="common">Robusta coffee</name>
    <dbReference type="NCBI Taxonomy" id="49390"/>
    <lineage>
        <taxon>Eukaryota</taxon>
        <taxon>Viridiplantae</taxon>
        <taxon>Streptophyta</taxon>
        <taxon>Embryophyta</taxon>
        <taxon>Tracheophyta</taxon>
        <taxon>Spermatophyta</taxon>
        <taxon>Magnoliopsida</taxon>
        <taxon>eudicotyledons</taxon>
        <taxon>Gunneridae</taxon>
        <taxon>Pentapetalae</taxon>
        <taxon>asterids</taxon>
        <taxon>lamiids</taxon>
        <taxon>Gentianales</taxon>
        <taxon>Rubiaceae</taxon>
        <taxon>Ixoroideae</taxon>
        <taxon>Gardenieae complex</taxon>
        <taxon>Bertiereae - Coffeeae clade</taxon>
        <taxon>Coffeeae</taxon>
        <taxon>Coffea</taxon>
    </lineage>
</organism>
<evidence type="ECO:0000313" key="1">
    <source>
        <dbReference type="EMBL" id="CDP15968.1"/>
    </source>
</evidence>
<proteinExistence type="predicted"/>
<evidence type="ECO:0000313" key="2">
    <source>
        <dbReference type="Proteomes" id="UP000295252"/>
    </source>
</evidence>
<reference evidence="2" key="1">
    <citation type="journal article" date="2014" name="Science">
        <title>The coffee genome provides insight into the convergent evolution of caffeine biosynthesis.</title>
        <authorList>
            <person name="Denoeud F."/>
            <person name="Carretero-Paulet L."/>
            <person name="Dereeper A."/>
            <person name="Droc G."/>
            <person name="Guyot R."/>
            <person name="Pietrella M."/>
            <person name="Zheng C."/>
            <person name="Alberti A."/>
            <person name="Anthony F."/>
            <person name="Aprea G."/>
            <person name="Aury J.M."/>
            <person name="Bento P."/>
            <person name="Bernard M."/>
            <person name="Bocs S."/>
            <person name="Campa C."/>
            <person name="Cenci A."/>
            <person name="Combes M.C."/>
            <person name="Crouzillat D."/>
            <person name="Da Silva C."/>
            <person name="Daddiego L."/>
            <person name="De Bellis F."/>
            <person name="Dussert S."/>
            <person name="Garsmeur O."/>
            <person name="Gayraud T."/>
            <person name="Guignon V."/>
            <person name="Jahn K."/>
            <person name="Jamilloux V."/>
            <person name="Joet T."/>
            <person name="Labadie K."/>
            <person name="Lan T."/>
            <person name="Leclercq J."/>
            <person name="Lepelley M."/>
            <person name="Leroy T."/>
            <person name="Li L.T."/>
            <person name="Librado P."/>
            <person name="Lopez L."/>
            <person name="Munoz A."/>
            <person name="Noel B."/>
            <person name="Pallavicini A."/>
            <person name="Perrotta G."/>
            <person name="Poncet V."/>
            <person name="Pot D."/>
            <person name="Priyono X."/>
            <person name="Rigoreau M."/>
            <person name="Rouard M."/>
            <person name="Rozas J."/>
            <person name="Tranchant-Dubreuil C."/>
            <person name="VanBuren R."/>
            <person name="Zhang Q."/>
            <person name="Andrade A.C."/>
            <person name="Argout X."/>
            <person name="Bertrand B."/>
            <person name="de Kochko A."/>
            <person name="Graziosi G."/>
            <person name="Henry R.J."/>
            <person name="Jayarama X."/>
            <person name="Ming R."/>
            <person name="Nagai C."/>
            <person name="Rounsley S."/>
            <person name="Sankoff D."/>
            <person name="Giuliano G."/>
            <person name="Albert V.A."/>
            <person name="Wincker P."/>
            <person name="Lashermes P."/>
        </authorList>
    </citation>
    <scope>NUCLEOTIDE SEQUENCE [LARGE SCALE GENOMIC DNA]</scope>
    <source>
        <strain evidence="2">cv. DH200-94</strain>
    </source>
</reference>
<name>A0A068V7S4_COFCA</name>
<dbReference type="Proteomes" id="UP000295252">
    <property type="component" value="Chromosome VII"/>
</dbReference>
<dbReference type="EMBL" id="HG739196">
    <property type="protein sequence ID" value="CDP15968.1"/>
    <property type="molecule type" value="Genomic_DNA"/>
</dbReference>
<dbReference type="InParanoid" id="A0A068V7S4"/>
<gene>
    <name evidence="1" type="ORF">GSCOC_T00016898001</name>
</gene>
<dbReference type="Gramene" id="CDP15968">
    <property type="protein sequence ID" value="CDP15968"/>
    <property type="gene ID" value="GSCOC_T00016898001"/>
</dbReference>
<sequence>MDNAVALKLAMIKAREQQWRRIPLLTKCIVHTQIQ</sequence>
<dbReference type="AlphaFoldDB" id="A0A068V7S4"/>
<keyword evidence="2" id="KW-1185">Reference proteome</keyword>